<dbReference type="Gene3D" id="3.40.50.12710">
    <property type="match status" value="1"/>
</dbReference>
<keyword evidence="3 7" id="KW-0489">Methyltransferase</keyword>
<dbReference type="InterPro" id="IPR038375">
    <property type="entry name" value="NDUFAF7_sf"/>
</dbReference>
<dbReference type="InterPro" id="IPR003788">
    <property type="entry name" value="NDUFAF7"/>
</dbReference>
<dbReference type="GO" id="GO:0032259">
    <property type="term" value="P:methylation"/>
    <property type="evidence" value="ECO:0007669"/>
    <property type="project" value="UniProtKB-KW"/>
</dbReference>
<dbReference type="Pfam" id="PF02636">
    <property type="entry name" value="Methyltransf_28"/>
    <property type="match status" value="1"/>
</dbReference>
<dbReference type="Proteomes" id="UP001219525">
    <property type="component" value="Unassembled WGS sequence"/>
</dbReference>
<comment type="caution">
    <text evidence="8">The sequence shown here is derived from an EMBL/GenBank/DDBJ whole genome shotgun (WGS) entry which is preliminary data.</text>
</comment>
<dbReference type="PANTHER" id="PTHR12049">
    <property type="entry name" value="PROTEIN ARGININE METHYLTRANSFERASE NDUFAF7, MITOCHONDRIAL"/>
    <property type="match status" value="1"/>
</dbReference>
<name>A0AAD6Y4M6_9AGAR</name>
<dbReference type="GO" id="GO:0035243">
    <property type="term" value="F:protein-arginine omega-N symmetric methyltransferase activity"/>
    <property type="evidence" value="ECO:0007669"/>
    <property type="project" value="UniProtKB-EC"/>
</dbReference>
<evidence type="ECO:0000256" key="3">
    <source>
        <dbReference type="ARBA" id="ARBA00022603"/>
    </source>
</evidence>
<proteinExistence type="inferred from homology"/>
<dbReference type="SUPFAM" id="SSF53335">
    <property type="entry name" value="S-adenosyl-L-methionine-dependent methyltransferases"/>
    <property type="match status" value="1"/>
</dbReference>
<organism evidence="8 9">
    <name type="scientific">Mycena pura</name>
    <dbReference type="NCBI Taxonomy" id="153505"/>
    <lineage>
        <taxon>Eukaryota</taxon>
        <taxon>Fungi</taxon>
        <taxon>Dikarya</taxon>
        <taxon>Basidiomycota</taxon>
        <taxon>Agaricomycotina</taxon>
        <taxon>Agaricomycetes</taxon>
        <taxon>Agaricomycetidae</taxon>
        <taxon>Agaricales</taxon>
        <taxon>Marasmiineae</taxon>
        <taxon>Mycenaceae</taxon>
        <taxon>Mycena</taxon>
    </lineage>
</organism>
<dbReference type="EC" id="2.1.1.320" evidence="7"/>
<evidence type="ECO:0000313" key="8">
    <source>
        <dbReference type="EMBL" id="KAJ7193938.1"/>
    </source>
</evidence>
<protein>
    <recommendedName>
        <fullName evidence="7">Protein arginine methyltransferase NDUFAF7</fullName>
        <ecNumber evidence="7">2.1.1.320</ecNumber>
    </recommendedName>
</protein>
<comment type="function">
    <text evidence="7">Arginine methyltransferase involved in the assembly or stability of mitochondrial NADH:ubiquinone oxidoreductase complex (complex I).</text>
</comment>
<dbReference type="EMBL" id="JARJCW010000103">
    <property type="protein sequence ID" value="KAJ7193938.1"/>
    <property type="molecule type" value="Genomic_DNA"/>
</dbReference>
<dbReference type="GO" id="GO:0032981">
    <property type="term" value="P:mitochondrial respiratory chain complex I assembly"/>
    <property type="evidence" value="ECO:0007669"/>
    <property type="project" value="TreeGrafter"/>
</dbReference>
<dbReference type="InterPro" id="IPR029063">
    <property type="entry name" value="SAM-dependent_MTases_sf"/>
</dbReference>
<evidence type="ECO:0000256" key="2">
    <source>
        <dbReference type="ARBA" id="ARBA00005891"/>
    </source>
</evidence>
<dbReference type="PANTHER" id="PTHR12049:SF7">
    <property type="entry name" value="PROTEIN ARGININE METHYLTRANSFERASE NDUFAF7, MITOCHONDRIAL"/>
    <property type="match status" value="1"/>
</dbReference>
<keyword evidence="5 7" id="KW-0496">Mitochondrion</keyword>
<keyword evidence="9" id="KW-1185">Reference proteome</keyword>
<evidence type="ECO:0000256" key="4">
    <source>
        <dbReference type="ARBA" id="ARBA00022679"/>
    </source>
</evidence>
<evidence type="ECO:0000313" key="9">
    <source>
        <dbReference type="Proteomes" id="UP001219525"/>
    </source>
</evidence>
<evidence type="ECO:0000256" key="7">
    <source>
        <dbReference type="RuleBase" id="RU364114"/>
    </source>
</evidence>
<reference evidence="8" key="1">
    <citation type="submission" date="2023-03" db="EMBL/GenBank/DDBJ databases">
        <title>Massive genome expansion in bonnet fungi (Mycena s.s.) driven by repeated elements and novel gene families across ecological guilds.</title>
        <authorList>
            <consortium name="Lawrence Berkeley National Laboratory"/>
            <person name="Harder C.B."/>
            <person name="Miyauchi S."/>
            <person name="Viragh M."/>
            <person name="Kuo A."/>
            <person name="Thoen E."/>
            <person name="Andreopoulos B."/>
            <person name="Lu D."/>
            <person name="Skrede I."/>
            <person name="Drula E."/>
            <person name="Henrissat B."/>
            <person name="Morin E."/>
            <person name="Kohler A."/>
            <person name="Barry K."/>
            <person name="LaButti K."/>
            <person name="Morin E."/>
            <person name="Salamov A."/>
            <person name="Lipzen A."/>
            <person name="Mereny Z."/>
            <person name="Hegedus B."/>
            <person name="Baldrian P."/>
            <person name="Stursova M."/>
            <person name="Weitz H."/>
            <person name="Taylor A."/>
            <person name="Grigoriev I.V."/>
            <person name="Nagy L.G."/>
            <person name="Martin F."/>
            <person name="Kauserud H."/>
        </authorList>
    </citation>
    <scope>NUCLEOTIDE SEQUENCE</scope>
    <source>
        <strain evidence="8">9144</strain>
    </source>
</reference>
<keyword evidence="4 7" id="KW-0808">Transferase</keyword>
<evidence type="ECO:0000256" key="5">
    <source>
        <dbReference type="ARBA" id="ARBA00023128"/>
    </source>
</evidence>
<accession>A0AAD6Y4M6</accession>
<comment type="subcellular location">
    <subcellularLocation>
        <location evidence="1 7">Mitochondrion</location>
    </subcellularLocation>
</comment>
<evidence type="ECO:0000256" key="1">
    <source>
        <dbReference type="ARBA" id="ARBA00004173"/>
    </source>
</evidence>
<comment type="catalytic activity">
    <reaction evidence="6 7">
        <text>L-arginyl-[protein] + 2 S-adenosyl-L-methionine = N(omega),N(omega)'-dimethyl-L-arginyl-[protein] + 2 S-adenosyl-L-homocysteine + 2 H(+)</text>
        <dbReference type="Rhea" id="RHEA:48108"/>
        <dbReference type="Rhea" id="RHEA-COMP:10532"/>
        <dbReference type="Rhea" id="RHEA-COMP:11992"/>
        <dbReference type="ChEBI" id="CHEBI:15378"/>
        <dbReference type="ChEBI" id="CHEBI:29965"/>
        <dbReference type="ChEBI" id="CHEBI:57856"/>
        <dbReference type="ChEBI" id="CHEBI:59789"/>
        <dbReference type="ChEBI" id="CHEBI:88221"/>
        <dbReference type="EC" id="2.1.1.320"/>
    </reaction>
</comment>
<dbReference type="AlphaFoldDB" id="A0AAD6Y4M6"/>
<comment type="similarity">
    <text evidence="2 7">Belongs to the NDUFAF7 family.</text>
</comment>
<sequence length="426" mass="45606">MLRSCRPKIWPSRAVRHGLRLLSSVPPITPVEKIIIDGIKATGPIPFATYMQMCLAHPTHGYYMNPQHPIFGPKGDFVTSPEVSSLFGEVLGIWFMSQWMQSAKLPIRVVELGPGRGTLMHDILRVVAQFGGDRLVAVHLVETSPTLRALQERRLSPSALKHEFALQWHDSVDQIPPSSDAYTMVVAHEFFDALPFHTIQKTELGWQEVLIALADADSSAGAAEPHPRFRYVLSPQPTAASTLLGHSSPRFNDVPVGARLEVSPAAFKIARTLGTILADARTPAPPHACSRGCALIVDYGAAHAAAQSFRAIKAHALTDPLHAPGTCDLTANVDFAYLAEAVRDLVLVHGPLAQGAFLARMGLHERVEALAVRAGDGDDSAAALRAAAQRLVDPAGMGGEYMMLALGGHAAADAGGVWPFLDAPAG</sequence>
<evidence type="ECO:0000256" key="6">
    <source>
        <dbReference type="ARBA" id="ARBA00048612"/>
    </source>
</evidence>
<gene>
    <name evidence="8" type="ORF">GGX14DRAFT_587393</name>
</gene>
<dbReference type="GO" id="GO:0005739">
    <property type="term" value="C:mitochondrion"/>
    <property type="evidence" value="ECO:0007669"/>
    <property type="project" value="UniProtKB-SubCell"/>
</dbReference>